<accession>A0A9N9CLZ3</accession>
<evidence type="ECO:0000313" key="2">
    <source>
        <dbReference type="Proteomes" id="UP000789831"/>
    </source>
</evidence>
<dbReference type="Proteomes" id="UP000789831">
    <property type="component" value="Unassembled WGS sequence"/>
</dbReference>
<dbReference type="AlphaFoldDB" id="A0A9N9CLZ3"/>
<protein>
    <submittedName>
        <fullName evidence="1">8364_t:CDS:1</fullName>
    </submittedName>
</protein>
<name>A0A9N9CLZ3_9GLOM</name>
<comment type="caution">
    <text evidence="1">The sequence shown here is derived from an EMBL/GenBank/DDBJ whole genome shotgun (WGS) entry which is preliminary data.</text>
</comment>
<gene>
    <name evidence="1" type="ORF">AGERDE_LOCUS9375</name>
</gene>
<dbReference type="EMBL" id="CAJVPL010002317">
    <property type="protein sequence ID" value="CAG8606662.1"/>
    <property type="molecule type" value="Genomic_DNA"/>
</dbReference>
<proteinExistence type="predicted"/>
<keyword evidence="2" id="KW-1185">Reference proteome</keyword>
<organism evidence="1 2">
    <name type="scientific">Ambispora gerdemannii</name>
    <dbReference type="NCBI Taxonomy" id="144530"/>
    <lineage>
        <taxon>Eukaryota</taxon>
        <taxon>Fungi</taxon>
        <taxon>Fungi incertae sedis</taxon>
        <taxon>Mucoromycota</taxon>
        <taxon>Glomeromycotina</taxon>
        <taxon>Glomeromycetes</taxon>
        <taxon>Archaeosporales</taxon>
        <taxon>Ambisporaceae</taxon>
        <taxon>Ambispora</taxon>
    </lineage>
</organism>
<evidence type="ECO:0000313" key="1">
    <source>
        <dbReference type="EMBL" id="CAG8606662.1"/>
    </source>
</evidence>
<sequence length="110" mass="12568">MKACAIANANEHEEFSWEDVEIEDKNIDSASIFEQESESTEESTYLIENGTGQTLTSCETFLSVKEESKLDYLGVCYAHFIFDQSHIKRYELSKKVGFIIAVVYFTISVF</sequence>
<reference evidence="1" key="1">
    <citation type="submission" date="2021-06" db="EMBL/GenBank/DDBJ databases">
        <authorList>
            <person name="Kallberg Y."/>
            <person name="Tangrot J."/>
            <person name="Rosling A."/>
        </authorList>
    </citation>
    <scope>NUCLEOTIDE SEQUENCE</scope>
    <source>
        <strain evidence="1">MT106</strain>
    </source>
</reference>